<evidence type="ECO:0000313" key="3">
    <source>
        <dbReference type="EMBL" id="QDU83420.1"/>
    </source>
</evidence>
<feature type="domain" description="NolW-like" evidence="2">
    <location>
        <begin position="140"/>
        <end position="211"/>
    </location>
</feature>
<dbReference type="EMBL" id="CP036290">
    <property type="protein sequence ID" value="QDU83420.1"/>
    <property type="molecule type" value="Genomic_DNA"/>
</dbReference>
<feature type="signal peptide" evidence="1">
    <location>
        <begin position="1"/>
        <end position="23"/>
    </location>
</feature>
<evidence type="ECO:0000259" key="2">
    <source>
        <dbReference type="Pfam" id="PF03958"/>
    </source>
</evidence>
<reference evidence="3 4" key="1">
    <citation type="submission" date="2019-02" db="EMBL/GenBank/DDBJ databases">
        <title>Deep-cultivation of Planctomycetes and their phenomic and genomic characterization uncovers novel biology.</title>
        <authorList>
            <person name="Wiegand S."/>
            <person name="Jogler M."/>
            <person name="Boedeker C."/>
            <person name="Pinto D."/>
            <person name="Vollmers J."/>
            <person name="Rivas-Marin E."/>
            <person name="Kohn T."/>
            <person name="Peeters S.H."/>
            <person name="Heuer A."/>
            <person name="Rast P."/>
            <person name="Oberbeckmann S."/>
            <person name="Bunk B."/>
            <person name="Jeske O."/>
            <person name="Meyerdierks A."/>
            <person name="Storesund J.E."/>
            <person name="Kallscheuer N."/>
            <person name="Luecker S."/>
            <person name="Lage O.M."/>
            <person name="Pohl T."/>
            <person name="Merkel B.J."/>
            <person name="Hornburger P."/>
            <person name="Mueller R.-W."/>
            <person name="Bruemmer F."/>
            <person name="Labrenz M."/>
            <person name="Spormann A.M."/>
            <person name="Op den Camp H."/>
            <person name="Overmann J."/>
            <person name="Amann R."/>
            <person name="Jetten M.S.M."/>
            <person name="Mascher T."/>
            <person name="Medema M.H."/>
            <person name="Devos D.P."/>
            <person name="Kaster A.-K."/>
            <person name="Ovreas L."/>
            <person name="Rohde M."/>
            <person name="Galperin M.Y."/>
            <person name="Jogler C."/>
        </authorList>
    </citation>
    <scope>NUCLEOTIDE SEQUENCE [LARGE SCALE GENOMIC DNA]</scope>
    <source>
        <strain evidence="3 4">Pla163</strain>
    </source>
</reference>
<dbReference type="InterPro" id="IPR005644">
    <property type="entry name" value="NolW-like"/>
</dbReference>
<organism evidence="3 4">
    <name type="scientific">Rohdeia mirabilis</name>
    <dbReference type="NCBI Taxonomy" id="2528008"/>
    <lineage>
        <taxon>Bacteria</taxon>
        <taxon>Pseudomonadati</taxon>
        <taxon>Planctomycetota</taxon>
        <taxon>Planctomycetia</taxon>
        <taxon>Planctomycetia incertae sedis</taxon>
        <taxon>Rohdeia</taxon>
    </lineage>
</organism>
<dbReference type="Gene3D" id="3.30.1370.120">
    <property type="match status" value="1"/>
</dbReference>
<dbReference type="Pfam" id="PF03958">
    <property type="entry name" value="Secretin_N"/>
    <property type="match status" value="1"/>
</dbReference>
<dbReference type="AlphaFoldDB" id="A0A518CW37"/>
<dbReference type="RefSeq" id="WP_145183074.1">
    <property type="nucleotide sequence ID" value="NZ_CP036290.1"/>
</dbReference>
<sequence precursor="true">MTNLTFALPTTLLGALCFFNAPAMEPVSIAPQEAKNRLTQDQEAVDEVSVAYFQPQNMDAGRLSSLAQRLIFSAGVVGDVQGSGMFQAVTFETLGSTILVAAEADLMERVLGLLRDLDDGDTTARGDGSNDATRVTTFQYRLRFASPGVAEVALRPFMNFGARTQGFGSVPDAPTSVTIEYETGSVIVRETVPMIAEIRRVLEQIDQPEPQVRMTYYLVRGVDAETMESEGIESADLDQGLPADLVRDLGAILPVEGFQTLSFGVLQGDAMAERQVTDTLADGSQFMLGLQPTTFDRESGVLGLEQMNFEFNQQRSTGGFDMKRFRTSAQLEPGRFTVLGGVGATPVFLVLHMQRM</sequence>
<protein>
    <submittedName>
        <fullName evidence="3">Bacterial type II/III secretion system short domain protein</fullName>
    </submittedName>
</protein>
<keyword evidence="4" id="KW-1185">Reference proteome</keyword>
<proteinExistence type="predicted"/>
<feature type="chain" id="PRO_5022091678" evidence="1">
    <location>
        <begin position="24"/>
        <end position="356"/>
    </location>
</feature>
<dbReference type="Proteomes" id="UP000319342">
    <property type="component" value="Chromosome"/>
</dbReference>
<name>A0A518CW37_9BACT</name>
<accession>A0A518CW37</accession>
<keyword evidence="1" id="KW-0732">Signal</keyword>
<dbReference type="InterPro" id="IPR038591">
    <property type="entry name" value="NolW-like_sf"/>
</dbReference>
<evidence type="ECO:0000313" key="4">
    <source>
        <dbReference type="Proteomes" id="UP000319342"/>
    </source>
</evidence>
<evidence type="ECO:0000256" key="1">
    <source>
        <dbReference type="SAM" id="SignalP"/>
    </source>
</evidence>
<gene>
    <name evidence="3" type="ORF">Pla163_05190</name>
</gene>